<dbReference type="OrthoDB" id="190201at2759"/>
<dbReference type="SUPFAM" id="SSF53474">
    <property type="entry name" value="alpha/beta-Hydrolases"/>
    <property type="match status" value="1"/>
</dbReference>
<evidence type="ECO:0000259" key="2">
    <source>
        <dbReference type="Pfam" id="PF12697"/>
    </source>
</evidence>
<dbReference type="AlphaFoldDB" id="A0A2J6PKV2"/>
<gene>
    <name evidence="3" type="ORF">NA56DRAFT_610068</name>
</gene>
<feature type="domain" description="AB hydrolase-1" evidence="2">
    <location>
        <begin position="96"/>
        <end position="372"/>
    </location>
</feature>
<dbReference type="STRING" id="1745343.A0A2J6PKV2"/>
<protein>
    <submittedName>
        <fullName evidence="3">Alpha/beta-hydrolase</fullName>
    </submittedName>
</protein>
<dbReference type="GO" id="GO:0016787">
    <property type="term" value="F:hydrolase activity"/>
    <property type="evidence" value="ECO:0007669"/>
    <property type="project" value="UniProtKB-KW"/>
</dbReference>
<evidence type="ECO:0000313" key="3">
    <source>
        <dbReference type="EMBL" id="PMD14650.1"/>
    </source>
</evidence>
<evidence type="ECO:0000313" key="4">
    <source>
        <dbReference type="Proteomes" id="UP000235672"/>
    </source>
</evidence>
<accession>A0A2J6PKV2</accession>
<keyword evidence="4" id="KW-1185">Reference proteome</keyword>
<dbReference type="Gene3D" id="3.40.50.1820">
    <property type="entry name" value="alpha/beta hydrolase"/>
    <property type="match status" value="1"/>
</dbReference>
<name>A0A2J6PKV2_9HELO</name>
<proteinExistence type="predicted"/>
<feature type="signal peptide" evidence="1">
    <location>
        <begin position="1"/>
        <end position="22"/>
    </location>
</feature>
<feature type="chain" id="PRO_5014316988" evidence="1">
    <location>
        <begin position="23"/>
        <end position="388"/>
    </location>
</feature>
<dbReference type="InterPro" id="IPR029058">
    <property type="entry name" value="AB_hydrolase_fold"/>
</dbReference>
<keyword evidence="1" id="KW-0732">Signal</keyword>
<dbReference type="Proteomes" id="UP000235672">
    <property type="component" value="Unassembled WGS sequence"/>
</dbReference>
<dbReference type="InterPro" id="IPR000073">
    <property type="entry name" value="AB_hydrolase_1"/>
</dbReference>
<dbReference type="EMBL" id="KZ613520">
    <property type="protein sequence ID" value="PMD14650.1"/>
    <property type="molecule type" value="Genomic_DNA"/>
</dbReference>
<keyword evidence="3" id="KW-0378">Hydrolase</keyword>
<dbReference type="Pfam" id="PF12697">
    <property type="entry name" value="Abhydrolase_6"/>
    <property type="match status" value="1"/>
</dbReference>
<evidence type="ECO:0000256" key="1">
    <source>
        <dbReference type="SAM" id="SignalP"/>
    </source>
</evidence>
<reference evidence="3 4" key="1">
    <citation type="submission" date="2016-05" db="EMBL/GenBank/DDBJ databases">
        <title>A degradative enzymes factory behind the ericoid mycorrhizal symbiosis.</title>
        <authorList>
            <consortium name="DOE Joint Genome Institute"/>
            <person name="Martino E."/>
            <person name="Morin E."/>
            <person name="Grelet G."/>
            <person name="Kuo A."/>
            <person name="Kohler A."/>
            <person name="Daghino S."/>
            <person name="Barry K."/>
            <person name="Choi C."/>
            <person name="Cichocki N."/>
            <person name="Clum A."/>
            <person name="Copeland A."/>
            <person name="Hainaut M."/>
            <person name="Haridas S."/>
            <person name="Labutti K."/>
            <person name="Lindquist E."/>
            <person name="Lipzen A."/>
            <person name="Khouja H.-R."/>
            <person name="Murat C."/>
            <person name="Ohm R."/>
            <person name="Olson A."/>
            <person name="Spatafora J."/>
            <person name="Veneault-Fourrey C."/>
            <person name="Henrissat B."/>
            <person name="Grigoriev I."/>
            <person name="Martin F."/>
            <person name="Perotto S."/>
        </authorList>
    </citation>
    <scope>NUCLEOTIDE SEQUENCE [LARGE SCALE GENOMIC DNA]</scope>
    <source>
        <strain evidence="3 4">UAMH 7357</strain>
    </source>
</reference>
<organism evidence="3 4">
    <name type="scientific">Hyaloscypha hepaticicola</name>
    <dbReference type="NCBI Taxonomy" id="2082293"/>
    <lineage>
        <taxon>Eukaryota</taxon>
        <taxon>Fungi</taxon>
        <taxon>Dikarya</taxon>
        <taxon>Ascomycota</taxon>
        <taxon>Pezizomycotina</taxon>
        <taxon>Leotiomycetes</taxon>
        <taxon>Helotiales</taxon>
        <taxon>Hyaloscyphaceae</taxon>
        <taxon>Hyaloscypha</taxon>
    </lineage>
</organism>
<sequence>MLFFGNSFLLLVGILFSSLVEGQPIPPGCVDITIPVTITAQNLALPTDLDVLDFLTILEPIIAEPALTTVSGTFNIAATYCEPVTTNTTLFNTLQLLVHGATYTKAYWFGEYYSQSNSWVDYASNQGYPTLSIDRLGNGDSDHPSGLGPILDVQDPIHVEIIHTIIGYARQNQLVIPNPRSFTKILLCGHSLGSVISNVLNTKYPSDADAMLLTGFAPILPTNEIGLAAQALLFPADISAPQYAQLSPAYLIFDNRADFDFLFYYPPETDINMQNRDWATRGTFSLGEAATAALPSQVASDYTNPVLVVTGSHDSFFCSLLSLDLQFLLGSPNCDTTATGPAASTASLYPNAKSFTYLIPNAGHCWQLHTNAYATFVQVHEWIRSQGF</sequence>